<comment type="caution">
    <text evidence="2">The sequence shown here is derived from an EMBL/GenBank/DDBJ whole genome shotgun (WGS) entry which is preliminary data.</text>
</comment>
<reference evidence="2" key="1">
    <citation type="submission" date="2023-02" db="EMBL/GenBank/DDBJ databases">
        <title>Genome of toxic invasive species Heracleum sosnowskyi carries increased number of genes despite the absence of recent whole-genome duplications.</title>
        <authorList>
            <person name="Schelkunov M."/>
            <person name="Shtratnikova V."/>
            <person name="Makarenko M."/>
            <person name="Klepikova A."/>
            <person name="Omelchenko D."/>
            <person name="Novikova G."/>
            <person name="Obukhova E."/>
            <person name="Bogdanov V."/>
            <person name="Penin A."/>
            <person name="Logacheva M."/>
        </authorList>
    </citation>
    <scope>NUCLEOTIDE SEQUENCE</scope>
    <source>
        <strain evidence="2">Hsosn_3</strain>
        <tissue evidence="2">Leaf</tissue>
    </source>
</reference>
<reference evidence="2" key="2">
    <citation type="submission" date="2023-05" db="EMBL/GenBank/DDBJ databases">
        <authorList>
            <person name="Schelkunov M.I."/>
        </authorList>
    </citation>
    <scope>NUCLEOTIDE SEQUENCE</scope>
    <source>
        <strain evidence="2">Hsosn_3</strain>
        <tissue evidence="2">Leaf</tissue>
    </source>
</reference>
<dbReference type="SUPFAM" id="SSF53686">
    <property type="entry name" value="Tryptophan synthase beta subunit-like PLP-dependent enzymes"/>
    <property type="match status" value="1"/>
</dbReference>
<dbReference type="EMBL" id="JAUIZM010000001">
    <property type="protein sequence ID" value="KAK1401504.1"/>
    <property type="molecule type" value="Genomic_DNA"/>
</dbReference>
<dbReference type="Gene3D" id="3.40.50.1100">
    <property type="match status" value="1"/>
</dbReference>
<protein>
    <submittedName>
        <fullName evidence="2">Cysteine synthase</fullName>
    </submittedName>
</protein>
<accession>A0AAD8JDF7</accession>
<keyword evidence="3" id="KW-1185">Reference proteome</keyword>
<organism evidence="2 3">
    <name type="scientific">Heracleum sosnowskyi</name>
    <dbReference type="NCBI Taxonomy" id="360622"/>
    <lineage>
        <taxon>Eukaryota</taxon>
        <taxon>Viridiplantae</taxon>
        <taxon>Streptophyta</taxon>
        <taxon>Embryophyta</taxon>
        <taxon>Tracheophyta</taxon>
        <taxon>Spermatophyta</taxon>
        <taxon>Magnoliopsida</taxon>
        <taxon>eudicotyledons</taxon>
        <taxon>Gunneridae</taxon>
        <taxon>Pentapetalae</taxon>
        <taxon>asterids</taxon>
        <taxon>campanulids</taxon>
        <taxon>Apiales</taxon>
        <taxon>Apiaceae</taxon>
        <taxon>Apioideae</taxon>
        <taxon>apioid superclade</taxon>
        <taxon>Tordylieae</taxon>
        <taxon>Tordyliinae</taxon>
        <taxon>Heracleum</taxon>
    </lineage>
</organism>
<feature type="domain" description="Tryptophan synthase beta chain-like PALP" evidence="1">
    <location>
        <begin position="2"/>
        <end position="59"/>
    </location>
</feature>
<evidence type="ECO:0000313" key="3">
    <source>
        <dbReference type="Proteomes" id="UP001237642"/>
    </source>
</evidence>
<dbReference type="InterPro" id="IPR036052">
    <property type="entry name" value="TrpB-like_PALP_sf"/>
</dbReference>
<dbReference type="InterPro" id="IPR001926">
    <property type="entry name" value="TrpB-like_PALP"/>
</dbReference>
<name>A0AAD8JDF7_9APIA</name>
<gene>
    <name evidence="2" type="ORF">POM88_001109</name>
</gene>
<dbReference type="AlphaFoldDB" id="A0AAD8JDF7"/>
<proteinExistence type="predicted"/>
<dbReference type="Pfam" id="PF00291">
    <property type="entry name" value="PALP"/>
    <property type="match status" value="1"/>
</dbReference>
<dbReference type="PANTHER" id="PTHR10314">
    <property type="entry name" value="CYSTATHIONINE BETA-SYNTHASE"/>
    <property type="match status" value="1"/>
</dbReference>
<sequence length="117" mass="12512">MMEPCSSVKDRIGYSMIKDAEEKGLIIPGKTVLIEVTGGNTGIGLAFIAASKGYKLILVETLHIHHGIQGDAAGKGVVYKSDVDGVIHHEIQGDAANEEDLICKSVCSLYLMRLSNN</sequence>
<evidence type="ECO:0000259" key="1">
    <source>
        <dbReference type="Pfam" id="PF00291"/>
    </source>
</evidence>
<evidence type="ECO:0000313" key="2">
    <source>
        <dbReference type="EMBL" id="KAK1401504.1"/>
    </source>
</evidence>
<dbReference type="Proteomes" id="UP001237642">
    <property type="component" value="Unassembled WGS sequence"/>
</dbReference>
<dbReference type="InterPro" id="IPR050214">
    <property type="entry name" value="Cys_Synth/Cystath_Beta-Synth"/>
</dbReference>